<evidence type="ECO:0000313" key="2">
    <source>
        <dbReference type="EMBL" id="VVC96563.1"/>
    </source>
</evidence>
<evidence type="ECO:0000313" key="3">
    <source>
        <dbReference type="Proteomes" id="UP000324832"/>
    </source>
</evidence>
<reference evidence="2 3" key="1">
    <citation type="submission" date="2017-07" db="EMBL/GenBank/DDBJ databases">
        <authorList>
            <person name="Talla V."/>
            <person name="Backstrom N."/>
        </authorList>
    </citation>
    <scope>NUCLEOTIDE SEQUENCE [LARGE SCALE GENOMIC DNA]</scope>
</reference>
<dbReference type="EMBL" id="FZQP02002781">
    <property type="protein sequence ID" value="VVC96563.1"/>
    <property type="molecule type" value="Genomic_DNA"/>
</dbReference>
<evidence type="ECO:0000259" key="1">
    <source>
        <dbReference type="PROSITE" id="PS51029"/>
    </source>
</evidence>
<accession>A0A5E4QE56</accession>
<dbReference type="InterPro" id="IPR006578">
    <property type="entry name" value="MADF-dom"/>
</dbReference>
<keyword evidence="3" id="KW-1185">Reference proteome</keyword>
<dbReference type="PROSITE" id="PS51029">
    <property type="entry name" value="MADF"/>
    <property type="match status" value="1"/>
</dbReference>
<protein>
    <recommendedName>
        <fullName evidence="1">MADF domain-containing protein</fullName>
    </recommendedName>
</protein>
<dbReference type="Proteomes" id="UP000324832">
    <property type="component" value="Unassembled WGS sequence"/>
</dbReference>
<dbReference type="AlphaFoldDB" id="A0A5E4QE56"/>
<dbReference type="PANTHER" id="PTHR21505">
    <property type="entry name" value="MADF DOMAIN-CONTAINING PROTEIN-RELATED"/>
    <property type="match status" value="1"/>
</dbReference>
<name>A0A5E4QE56_9NEOP</name>
<dbReference type="PANTHER" id="PTHR21505:SF15">
    <property type="entry name" value="RE18252P"/>
    <property type="match status" value="1"/>
</dbReference>
<dbReference type="SMART" id="SM00595">
    <property type="entry name" value="MADF"/>
    <property type="match status" value="1"/>
</dbReference>
<feature type="domain" description="MADF" evidence="1">
    <location>
        <begin position="23"/>
        <end position="106"/>
    </location>
</feature>
<organism evidence="2 3">
    <name type="scientific">Leptidea sinapis</name>
    <dbReference type="NCBI Taxonomy" id="189913"/>
    <lineage>
        <taxon>Eukaryota</taxon>
        <taxon>Metazoa</taxon>
        <taxon>Ecdysozoa</taxon>
        <taxon>Arthropoda</taxon>
        <taxon>Hexapoda</taxon>
        <taxon>Insecta</taxon>
        <taxon>Pterygota</taxon>
        <taxon>Neoptera</taxon>
        <taxon>Endopterygota</taxon>
        <taxon>Lepidoptera</taxon>
        <taxon>Glossata</taxon>
        <taxon>Ditrysia</taxon>
        <taxon>Papilionoidea</taxon>
        <taxon>Pieridae</taxon>
        <taxon>Dismorphiinae</taxon>
        <taxon>Leptidea</taxon>
    </lineage>
</organism>
<sequence length="264" mass="30822">MSRFIEITPLAQEMEWTNAQVIKMMQEYKNRPILWDPHHDMYRVQSAKYEAWSQMAQIFQCDVVDLRKKFNSIFASHRREKMKVRHGTRTSWFLYDYMSFLPTHLENVPGSAQPATDKLAGVSDSSHGNSEHEIIIKEEPLELSLEKAQKLHTKPRLKRVIKRTQLAPKRLVRRVPVHDVSSVFKCVTPSGGSKLKDECDSFGEYIAVSLRKHDERSRSMIKQAINNIMFEQEMKKYNNSYTVVMTEVENPLDIEETENCDEAN</sequence>
<gene>
    <name evidence="2" type="ORF">LSINAPIS_LOCUS8034</name>
</gene>
<proteinExistence type="predicted"/>
<dbReference type="Pfam" id="PF10545">
    <property type="entry name" value="MADF_DNA_bdg"/>
    <property type="match status" value="1"/>
</dbReference>